<comment type="subcellular location">
    <subcellularLocation>
        <location evidence="9">Cell membrane</location>
        <topology evidence="9">Multi-pass membrane protein</topology>
    </subcellularLocation>
</comment>
<proteinExistence type="inferred from homology"/>
<evidence type="ECO:0000256" key="10">
    <source>
        <dbReference type="RuleBase" id="RU004181"/>
    </source>
</evidence>
<protein>
    <recommendedName>
        <fullName evidence="9">Lipoprotein signal peptidase</fullName>
        <ecNumber evidence="9">3.4.23.36</ecNumber>
    </recommendedName>
    <alternativeName>
        <fullName evidence="9">Prolipoprotein signal peptidase</fullName>
    </alternativeName>
    <alternativeName>
        <fullName evidence="9">Signal peptidase II</fullName>
        <shortName evidence="9">SPase II</shortName>
    </alternativeName>
</protein>
<comment type="catalytic activity">
    <reaction evidence="9">
        <text>Release of signal peptides from bacterial membrane prolipoproteins. Hydrolyzes -Xaa-Yaa-Zaa-|-(S,diacylglyceryl)Cys-, in which Xaa is hydrophobic (preferably Leu), and Yaa (Ala or Ser) and Zaa (Gly or Ala) have small, neutral side chains.</text>
        <dbReference type="EC" id="3.4.23.36"/>
    </reaction>
</comment>
<name>A0ABU4WF47_9BACT</name>
<accession>A0ABU4WF47</accession>
<reference evidence="11 12" key="1">
    <citation type="submission" date="2022-03" db="EMBL/GenBank/DDBJ databases">
        <title>Novel taxa within the pig intestine.</title>
        <authorList>
            <person name="Wylensek D."/>
            <person name="Bishof K."/>
            <person name="Afrizal A."/>
            <person name="Clavel T."/>
        </authorList>
    </citation>
    <scope>NUCLEOTIDE SEQUENCE [LARGE SCALE GENOMIC DNA]</scope>
    <source>
        <strain evidence="11 12">CLA-KB-P66</strain>
    </source>
</reference>
<evidence type="ECO:0000256" key="8">
    <source>
        <dbReference type="ARBA" id="ARBA00023136"/>
    </source>
</evidence>
<evidence type="ECO:0000256" key="2">
    <source>
        <dbReference type="ARBA" id="ARBA00022475"/>
    </source>
</evidence>
<keyword evidence="7 9" id="KW-1133">Transmembrane helix</keyword>
<evidence type="ECO:0000313" key="12">
    <source>
        <dbReference type="Proteomes" id="UP001275932"/>
    </source>
</evidence>
<evidence type="ECO:0000256" key="9">
    <source>
        <dbReference type="HAMAP-Rule" id="MF_00161"/>
    </source>
</evidence>
<keyword evidence="5 9" id="KW-0064">Aspartyl protease</keyword>
<keyword evidence="2 9" id="KW-1003">Cell membrane</keyword>
<dbReference type="HAMAP" id="MF_00161">
    <property type="entry name" value="LspA"/>
    <property type="match status" value="1"/>
</dbReference>
<feature type="transmembrane region" description="Helical" evidence="9">
    <location>
        <begin position="86"/>
        <end position="103"/>
    </location>
</feature>
<evidence type="ECO:0000256" key="4">
    <source>
        <dbReference type="ARBA" id="ARBA00022692"/>
    </source>
</evidence>
<feature type="transmembrane region" description="Helical" evidence="9">
    <location>
        <begin position="154"/>
        <end position="176"/>
    </location>
</feature>
<feature type="transmembrane region" description="Helical" evidence="9">
    <location>
        <begin position="20"/>
        <end position="46"/>
    </location>
</feature>
<comment type="similarity">
    <text evidence="1 9 10">Belongs to the peptidase A8 family.</text>
</comment>
<dbReference type="PANTHER" id="PTHR33695:SF1">
    <property type="entry name" value="LIPOPROTEIN SIGNAL PEPTIDASE"/>
    <property type="match status" value="1"/>
</dbReference>
<comment type="pathway">
    <text evidence="9">Protein modification; lipoprotein biosynthesis (signal peptide cleavage).</text>
</comment>
<evidence type="ECO:0000313" key="11">
    <source>
        <dbReference type="EMBL" id="MDX8415192.1"/>
    </source>
</evidence>
<comment type="function">
    <text evidence="9">This protein specifically catalyzes the removal of signal peptides from prolipoproteins.</text>
</comment>
<gene>
    <name evidence="9 11" type="primary">lspA</name>
    <name evidence="11" type="ORF">MOX91_03235</name>
</gene>
<dbReference type="PANTHER" id="PTHR33695">
    <property type="entry name" value="LIPOPROTEIN SIGNAL PEPTIDASE"/>
    <property type="match status" value="1"/>
</dbReference>
<evidence type="ECO:0000256" key="6">
    <source>
        <dbReference type="ARBA" id="ARBA00022801"/>
    </source>
</evidence>
<keyword evidence="4 9" id="KW-0812">Transmembrane</keyword>
<dbReference type="PRINTS" id="PR00781">
    <property type="entry name" value="LIPOSIGPTASE"/>
</dbReference>
<keyword evidence="8 9" id="KW-0472">Membrane</keyword>
<organism evidence="11 12">
    <name type="scientific">Intestinicryptomonas porci</name>
    <dbReference type="NCBI Taxonomy" id="2926320"/>
    <lineage>
        <taxon>Bacteria</taxon>
        <taxon>Pseudomonadati</taxon>
        <taxon>Verrucomicrobiota</taxon>
        <taxon>Opitutia</taxon>
        <taxon>Opitutales</taxon>
        <taxon>Intestinicryptomonaceae</taxon>
        <taxon>Intestinicryptomonas</taxon>
    </lineage>
</organism>
<feature type="active site" evidence="9">
    <location>
        <position position="139"/>
    </location>
</feature>
<dbReference type="RefSeq" id="WP_370396640.1">
    <property type="nucleotide sequence ID" value="NZ_JALBUT010000003.1"/>
</dbReference>
<dbReference type="InterPro" id="IPR001872">
    <property type="entry name" value="Peptidase_A8"/>
</dbReference>
<dbReference type="Pfam" id="PF01252">
    <property type="entry name" value="Peptidase_A8"/>
    <property type="match status" value="1"/>
</dbReference>
<keyword evidence="12" id="KW-1185">Reference proteome</keyword>
<feature type="active site" evidence="9">
    <location>
        <position position="159"/>
    </location>
</feature>
<dbReference type="EC" id="3.4.23.36" evidence="9"/>
<keyword evidence="3 9" id="KW-0645">Protease</keyword>
<evidence type="ECO:0000256" key="3">
    <source>
        <dbReference type="ARBA" id="ARBA00022670"/>
    </source>
</evidence>
<dbReference type="Proteomes" id="UP001275932">
    <property type="component" value="Unassembled WGS sequence"/>
</dbReference>
<evidence type="ECO:0000256" key="5">
    <source>
        <dbReference type="ARBA" id="ARBA00022750"/>
    </source>
</evidence>
<dbReference type="GO" id="GO:0004190">
    <property type="term" value="F:aspartic-type endopeptidase activity"/>
    <property type="evidence" value="ECO:0007669"/>
    <property type="project" value="UniProtKB-EC"/>
</dbReference>
<dbReference type="NCBIfam" id="TIGR00077">
    <property type="entry name" value="lspA"/>
    <property type="match status" value="1"/>
</dbReference>
<sequence length="194" mass="22046">MLNISQKSENPAKGTSLSWFSWRFFITMLLTFALDRITKLLVVFLMPIDESKQISSRVVEIVEGVFSIVHVTNHGAAWGILSGQTYLLSSIAVVTMASLWFFRRELGLSHPLMQYAMGFFVGGILGNLFDRIYYGCVVDFLDFTIPFINYRWPAFNVADCGIFVGVAMYIIVSVVIERREKKERTSGRKKFEGS</sequence>
<evidence type="ECO:0000256" key="1">
    <source>
        <dbReference type="ARBA" id="ARBA00006139"/>
    </source>
</evidence>
<dbReference type="EMBL" id="JALBUT010000003">
    <property type="protein sequence ID" value="MDX8415192.1"/>
    <property type="molecule type" value="Genomic_DNA"/>
</dbReference>
<feature type="transmembrane region" description="Helical" evidence="9">
    <location>
        <begin position="115"/>
        <end position="134"/>
    </location>
</feature>
<comment type="caution">
    <text evidence="11">The sequence shown here is derived from an EMBL/GenBank/DDBJ whole genome shotgun (WGS) entry which is preliminary data.</text>
</comment>
<keyword evidence="6 9" id="KW-0378">Hydrolase</keyword>
<evidence type="ECO:0000256" key="7">
    <source>
        <dbReference type="ARBA" id="ARBA00022989"/>
    </source>
</evidence>